<sequence>MANKEIKLLENIEIQFVRAENEVQFEEKLKIFLSHVLKELASPHEIERKKAIEILNHIKKRMTKAVKIPWNLLAELVCSENFMRFTLVKNFTIVFLKMAYDRLTEKDKITHLLSLIKNNELKSHTLKKFLFQIILEFFQKLSLKFTDLETKEVVDSLYSLYECSEKESQTFKFEIMCYLCKSKLSANIFLAMLQVSFDCLYSPKVNVNLQKKGADFIQWIIRKTRIEKFNNLLREQEINQTLLFKPFYEKFKAIDNEILKVIVIKFHELDQLDQFNQWTNEENIQEIIKILEENNDE</sequence>
<dbReference type="EMBL" id="CAJVQB010021590">
    <property type="protein sequence ID" value="CAG8797487.1"/>
    <property type="molecule type" value="Genomic_DNA"/>
</dbReference>
<dbReference type="InterPro" id="IPR024372">
    <property type="entry name" value="Ecm29_N"/>
</dbReference>
<feature type="domain" description="Proteasome component Ecm29 N-terminal" evidence="3">
    <location>
        <begin position="9"/>
        <end position="142"/>
    </location>
</feature>
<feature type="non-terminal residue" evidence="4">
    <location>
        <position position="297"/>
    </location>
</feature>
<evidence type="ECO:0000256" key="2">
    <source>
        <dbReference type="SAM" id="Coils"/>
    </source>
</evidence>
<keyword evidence="5" id="KW-1185">Reference proteome</keyword>
<evidence type="ECO:0000259" key="3">
    <source>
        <dbReference type="Pfam" id="PF13001"/>
    </source>
</evidence>
<dbReference type="Pfam" id="PF13001">
    <property type="entry name" value="ECM29_N"/>
    <property type="match status" value="1"/>
</dbReference>
<dbReference type="PANTHER" id="PTHR23346:SF19">
    <property type="entry name" value="PROTEASOME ADAPTER AND SCAFFOLD PROTEIN ECM29"/>
    <property type="match status" value="1"/>
</dbReference>
<proteinExistence type="predicted"/>
<name>A0ABN7VUL8_GIGMA</name>
<comment type="caution">
    <text evidence="4">The sequence shown here is derived from an EMBL/GenBank/DDBJ whole genome shotgun (WGS) entry which is preliminary data.</text>
</comment>
<protein>
    <submittedName>
        <fullName evidence="4">22600_t:CDS:1</fullName>
    </submittedName>
</protein>
<keyword evidence="2" id="KW-0175">Coiled coil</keyword>
<dbReference type="PANTHER" id="PTHR23346">
    <property type="entry name" value="TRANSLATIONAL ACTIVATOR GCN1-RELATED"/>
    <property type="match status" value="1"/>
</dbReference>
<organism evidence="4 5">
    <name type="scientific">Gigaspora margarita</name>
    <dbReference type="NCBI Taxonomy" id="4874"/>
    <lineage>
        <taxon>Eukaryota</taxon>
        <taxon>Fungi</taxon>
        <taxon>Fungi incertae sedis</taxon>
        <taxon>Mucoromycota</taxon>
        <taxon>Glomeromycotina</taxon>
        <taxon>Glomeromycetes</taxon>
        <taxon>Diversisporales</taxon>
        <taxon>Gigasporaceae</taxon>
        <taxon>Gigaspora</taxon>
    </lineage>
</organism>
<gene>
    <name evidence="4" type="ORF">GMARGA_LOCUS22400</name>
</gene>
<evidence type="ECO:0000313" key="5">
    <source>
        <dbReference type="Proteomes" id="UP000789901"/>
    </source>
</evidence>
<evidence type="ECO:0000313" key="4">
    <source>
        <dbReference type="EMBL" id="CAG8797487.1"/>
    </source>
</evidence>
<feature type="coiled-coil region" evidence="2">
    <location>
        <begin position="2"/>
        <end position="29"/>
    </location>
</feature>
<dbReference type="Proteomes" id="UP000789901">
    <property type="component" value="Unassembled WGS sequence"/>
</dbReference>
<reference evidence="4 5" key="1">
    <citation type="submission" date="2021-06" db="EMBL/GenBank/DDBJ databases">
        <authorList>
            <person name="Kallberg Y."/>
            <person name="Tangrot J."/>
            <person name="Rosling A."/>
        </authorList>
    </citation>
    <scope>NUCLEOTIDE SEQUENCE [LARGE SCALE GENOMIC DNA]</scope>
    <source>
        <strain evidence="4 5">120-4 pot B 10/14</strain>
    </source>
</reference>
<keyword evidence="1" id="KW-0677">Repeat</keyword>
<evidence type="ECO:0000256" key="1">
    <source>
        <dbReference type="ARBA" id="ARBA00022737"/>
    </source>
</evidence>
<accession>A0ABN7VUL8</accession>